<dbReference type="InterPro" id="IPR013783">
    <property type="entry name" value="Ig-like_fold"/>
</dbReference>
<feature type="non-terminal residue" evidence="8">
    <location>
        <position position="371"/>
    </location>
</feature>
<sequence length="371" mass="42574">MRARLVIFLLIIVIYSSECAKKIKVDMKKSRAYGPGLQPDKIVFPARYFFIELYDTKGNRINKSVGSSITVQVEGETTSGTYCRVWTQILDRYDGSYIVRYRTYQTCRKTSIHILYNSKHLGDSPYTFSGSITGITCHDHPNIGGGGRELSIHKGEFSIVQGRIGNMCHESVAFNNVLRALTLRFGHSQNKPVCSHFGTTNEIFRKCYGQHVGFNMFMDNILHSMARKMILPDIEFIVNLGDWPLVDPKVTPLLPIFSWCGSTDTADIIMPTYDMTEATLEMMGRIASSLMSIVKNIQNAWRASIYAGYAHTVAPAKEKIQLLRTQRYKKKKKISSAGLRQFFLFFIMVRKYEHKEYITFMKHFEYKHRVS</sequence>
<dbReference type="InterPro" id="IPR001298">
    <property type="entry name" value="Filamin/ABP280_rpt"/>
</dbReference>
<evidence type="ECO:0000313" key="9">
    <source>
        <dbReference type="Proteomes" id="UP001497623"/>
    </source>
</evidence>
<dbReference type="InterPro" id="IPR017868">
    <property type="entry name" value="Filamin/ABP280_repeat-like"/>
</dbReference>
<feature type="chain" id="PRO_5043785821" description="Glycosyl transferase CAP10 domain-containing protein" evidence="6">
    <location>
        <begin position="20"/>
        <end position="371"/>
    </location>
</feature>
<comment type="caution">
    <text evidence="8">The sequence shown here is derived from an EMBL/GenBank/DDBJ whole genome shotgun (WGS) entry which is preliminary data.</text>
</comment>
<dbReference type="Proteomes" id="UP001497623">
    <property type="component" value="Unassembled WGS sequence"/>
</dbReference>
<dbReference type="Pfam" id="PF00630">
    <property type="entry name" value="Filamin"/>
    <property type="match status" value="1"/>
</dbReference>
<accession>A0AAV2R3Q0</accession>
<dbReference type="InterPro" id="IPR014756">
    <property type="entry name" value="Ig_E-set"/>
</dbReference>
<evidence type="ECO:0000256" key="4">
    <source>
        <dbReference type="ARBA" id="ARBA00049246"/>
    </source>
</evidence>
<evidence type="ECO:0000256" key="3">
    <source>
        <dbReference type="ARBA" id="ARBA00047553"/>
    </source>
</evidence>
<comment type="pathway">
    <text evidence="2">Protein modification.</text>
</comment>
<name>A0AAV2R3Q0_MEGNR</name>
<evidence type="ECO:0000256" key="6">
    <source>
        <dbReference type="SAM" id="SignalP"/>
    </source>
</evidence>
<keyword evidence="6" id="KW-0732">Signal</keyword>
<reference evidence="8 9" key="1">
    <citation type="submission" date="2024-05" db="EMBL/GenBank/DDBJ databases">
        <authorList>
            <person name="Wallberg A."/>
        </authorList>
    </citation>
    <scope>NUCLEOTIDE SEQUENCE [LARGE SCALE GENOMIC DNA]</scope>
</reference>
<dbReference type="Gene3D" id="2.60.40.10">
    <property type="entry name" value="Immunoglobulins"/>
    <property type="match status" value="1"/>
</dbReference>
<dbReference type="PROSITE" id="PS50194">
    <property type="entry name" value="FILAMIN_REPEAT"/>
    <property type="match status" value="1"/>
</dbReference>
<evidence type="ECO:0000256" key="1">
    <source>
        <dbReference type="ARBA" id="ARBA00006063"/>
    </source>
</evidence>
<dbReference type="InterPro" id="IPR006598">
    <property type="entry name" value="CAP10"/>
</dbReference>
<comment type="similarity">
    <text evidence="1">Belongs to the KDELC family.</text>
</comment>
<dbReference type="EMBL" id="CAXKWB010014012">
    <property type="protein sequence ID" value="CAL4109437.1"/>
    <property type="molecule type" value="Genomic_DNA"/>
</dbReference>
<comment type="catalytic activity">
    <reaction evidence="4">
        <text>L-seryl-[EGF-like domain protein] + UDP-alpha-D-glucose = 3-O-(beta-D-glucosyl)-L-seryl-[EGF-like domain protein] + UDP + H(+)</text>
        <dbReference type="Rhea" id="RHEA:58116"/>
        <dbReference type="Rhea" id="RHEA-COMP:14610"/>
        <dbReference type="Rhea" id="RHEA-COMP:16010"/>
        <dbReference type="ChEBI" id="CHEBI:15378"/>
        <dbReference type="ChEBI" id="CHEBI:29999"/>
        <dbReference type="ChEBI" id="CHEBI:58223"/>
        <dbReference type="ChEBI" id="CHEBI:58885"/>
        <dbReference type="ChEBI" id="CHEBI:140576"/>
    </reaction>
</comment>
<dbReference type="AlphaFoldDB" id="A0AAV2R3Q0"/>
<organism evidence="8 9">
    <name type="scientific">Meganyctiphanes norvegica</name>
    <name type="common">Northern krill</name>
    <name type="synonym">Thysanopoda norvegica</name>
    <dbReference type="NCBI Taxonomy" id="48144"/>
    <lineage>
        <taxon>Eukaryota</taxon>
        <taxon>Metazoa</taxon>
        <taxon>Ecdysozoa</taxon>
        <taxon>Arthropoda</taxon>
        <taxon>Crustacea</taxon>
        <taxon>Multicrustacea</taxon>
        <taxon>Malacostraca</taxon>
        <taxon>Eumalacostraca</taxon>
        <taxon>Eucarida</taxon>
        <taxon>Euphausiacea</taxon>
        <taxon>Euphausiidae</taxon>
        <taxon>Meganyctiphanes</taxon>
    </lineage>
</organism>
<protein>
    <recommendedName>
        <fullName evidence="7">Glycosyl transferase CAP10 domain-containing protein</fullName>
    </recommendedName>
</protein>
<gene>
    <name evidence="8" type="ORF">MNOR_LOCUS19110</name>
</gene>
<dbReference type="SMART" id="SM00557">
    <property type="entry name" value="IG_FLMN"/>
    <property type="match status" value="1"/>
</dbReference>
<feature type="signal peptide" evidence="6">
    <location>
        <begin position="1"/>
        <end position="19"/>
    </location>
</feature>
<evidence type="ECO:0000256" key="2">
    <source>
        <dbReference type="ARBA" id="ARBA00043952"/>
    </source>
</evidence>
<evidence type="ECO:0000256" key="5">
    <source>
        <dbReference type="PROSITE-ProRule" id="PRU00087"/>
    </source>
</evidence>
<dbReference type="SUPFAM" id="SSF81296">
    <property type="entry name" value="E set domains"/>
    <property type="match status" value="1"/>
</dbReference>
<proteinExistence type="inferred from homology"/>
<feature type="domain" description="Glycosyl transferase CAP10" evidence="7">
    <location>
        <begin position="200"/>
        <end position="367"/>
    </location>
</feature>
<comment type="catalytic activity">
    <reaction evidence="3">
        <text>L-seryl-[EGF-like domain protein] + UDP-alpha-D-xylose = 3-O-(beta-D-xylosyl)-L-seryl-[EGF-like domain protein] + UDP + H(+)</text>
        <dbReference type="Rhea" id="RHEA:62016"/>
        <dbReference type="Rhea" id="RHEA-COMP:16010"/>
        <dbReference type="Rhea" id="RHEA-COMP:16011"/>
        <dbReference type="ChEBI" id="CHEBI:15378"/>
        <dbReference type="ChEBI" id="CHEBI:29999"/>
        <dbReference type="ChEBI" id="CHEBI:57632"/>
        <dbReference type="ChEBI" id="CHEBI:58223"/>
        <dbReference type="ChEBI" id="CHEBI:132085"/>
    </reaction>
</comment>
<keyword evidence="9" id="KW-1185">Reference proteome</keyword>
<evidence type="ECO:0000313" key="8">
    <source>
        <dbReference type="EMBL" id="CAL4109437.1"/>
    </source>
</evidence>
<feature type="repeat" description="Filamin" evidence="5">
    <location>
        <begin position="22"/>
        <end position="130"/>
    </location>
</feature>
<evidence type="ECO:0000259" key="7">
    <source>
        <dbReference type="Pfam" id="PF05686"/>
    </source>
</evidence>
<dbReference type="Pfam" id="PF05686">
    <property type="entry name" value="Glyco_transf_90"/>
    <property type="match status" value="1"/>
</dbReference>